<protein>
    <submittedName>
        <fullName evidence="1">Uncharacterized protein</fullName>
    </submittedName>
</protein>
<dbReference type="EMBL" id="JABWCV010000005">
    <property type="protein sequence ID" value="NVF13766.1"/>
    <property type="molecule type" value="Genomic_DNA"/>
</dbReference>
<sequence>MQEQIRIESPEDLYSRSKFQEEVDFSSQSGRKLKLILQAYQFPEDKQIACGISSCRTQHGRGFLVLTSDGLETNIGNRCGKKHLGADFDYERNRFKAEQRRIKNRLAISEFREDITQSRALLDSVIERAKPIQKRKKQLMREYPSSWSEAKKLSKRRVNYIDNEERLKLEDARALHKELNVQLGFSKWLNREKPTVSDLKIRLEGLSAINYDFHEELVVGLQMPLGDLMALTDAAINDMSDASLDKWRKHIQQVSVRISKAEDMIIEMGKLTAPANVLKFQYLPGRYAPDDEHLNRHLGPGARIKLW</sequence>
<evidence type="ECO:0000313" key="2">
    <source>
        <dbReference type="Proteomes" id="UP000589984"/>
    </source>
</evidence>
<organism evidence="1 2">
    <name type="scientific">Vreelandella maris</name>
    <dbReference type="NCBI Taxonomy" id="2729617"/>
    <lineage>
        <taxon>Bacteria</taxon>
        <taxon>Pseudomonadati</taxon>
        <taxon>Pseudomonadota</taxon>
        <taxon>Gammaproteobacteria</taxon>
        <taxon>Oceanospirillales</taxon>
        <taxon>Halomonadaceae</taxon>
        <taxon>Vreelandella</taxon>
    </lineage>
</organism>
<name>A0A7Y6RBE9_9GAMM</name>
<comment type="caution">
    <text evidence="1">The sequence shown here is derived from an EMBL/GenBank/DDBJ whole genome shotgun (WGS) entry which is preliminary data.</text>
</comment>
<accession>A0A7Y6RBE9</accession>
<proteinExistence type="predicted"/>
<keyword evidence="2" id="KW-1185">Reference proteome</keyword>
<evidence type="ECO:0000313" key="1">
    <source>
        <dbReference type="EMBL" id="NVF13766.1"/>
    </source>
</evidence>
<gene>
    <name evidence="1" type="ORF">HUO07_06220</name>
</gene>
<dbReference type="Proteomes" id="UP000589984">
    <property type="component" value="Unassembled WGS sequence"/>
</dbReference>
<dbReference type="AlphaFoldDB" id="A0A7Y6RBE9"/>
<dbReference type="RefSeq" id="WP_176302837.1">
    <property type="nucleotide sequence ID" value="NZ_JABWCV010000005.1"/>
</dbReference>
<reference evidence="1 2" key="1">
    <citation type="submission" date="2020-06" db="EMBL/GenBank/DDBJ databases">
        <title>Halomonas sp. QX-1 draft genome sequence.</title>
        <authorList>
            <person name="Qiu X."/>
        </authorList>
    </citation>
    <scope>NUCLEOTIDE SEQUENCE [LARGE SCALE GENOMIC DNA]</scope>
    <source>
        <strain evidence="1 2">QX-1</strain>
    </source>
</reference>